<dbReference type="Proteomes" id="UP000319383">
    <property type="component" value="Chromosome"/>
</dbReference>
<name>A0A517ZJ14_9PLAN</name>
<proteinExistence type="predicted"/>
<keyword evidence="2" id="KW-1185">Reference proteome</keyword>
<protein>
    <submittedName>
        <fullName evidence="1">Uncharacterized protein</fullName>
    </submittedName>
</protein>
<evidence type="ECO:0000313" key="1">
    <source>
        <dbReference type="EMBL" id="QDU42482.1"/>
    </source>
</evidence>
<dbReference type="KEGG" id="sdyn:Mal52_09430"/>
<gene>
    <name evidence="1" type="ORF">Mal52_09430</name>
</gene>
<dbReference type="AlphaFoldDB" id="A0A517ZJ14"/>
<dbReference type="EMBL" id="CP036276">
    <property type="protein sequence ID" value="QDU42482.1"/>
    <property type="molecule type" value="Genomic_DNA"/>
</dbReference>
<dbReference type="RefSeq" id="WP_145374527.1">
    <property type="nucleotide sequence ID" value="NZ_CP036276.1"/>
</dbReference>
<organism evidence="1 2">
    <name type="scientific">Symmachiella dynata</name>
    <dbReference type="NCBI Taxonomy" id="2527995"/>
    <lineage>
        <taxon>Bacteria</taxon>
        <taxon>Pseudomonadati</taxon>
        <taxon>Planctomycetota</taxon>
        <taxon>Planctomycetia</taxon>
        <taxon>Planctomycetales</taxon>
        <taxon>Planctomycetaceae</taxon>
        <taxon>Symmachiella</taxon>
    </lineage>
</organism>
<accession>A0A517ZJ14</accession>
<evidence type="ECO:0000313" key="2">
    <source>
        <dbReference type="Proteomes" id="UP000319383"/>
    </source>
</evidence>
<reference evidence="1 2" key="1">
    <citation type="submission" date="2019-02" db="EMBL/GenBank/DDBJ databases">
        <title>Deep-cultivation of Planctomycetes and their phenomic and genomic characterization uncovers novel biology.</title>
        <authorList>
            <person name="Wiegand S."/>
            <person name="Jogler M."/>
            <person name="Boedeker C."/>
            <person name="Pinto D."/>
            <person name="Vollmers J."/>
            <person name="Rivas-Marin E."/>
            <person name="Kohn T."/>
            <person name="Peeters S.H."/>
            <person name="Heuer A."/>
            <person name="Rast P."/>
            <person name="Oberbeckmann S."/>
            <person name="Bunk B."/>
            <person name="Jeske O."/>
            <person name="Meyerdierks A."/>
            <person name="Storesund J.E."/>
            <person name="Kallscheuer N."/>
            <person name="Luecker S."/>
            <person name="Lage O.M."/>
            <person name="Pohl T."/>
            <person name="Merkel B.J."/>
            <person name="Hornburger P."/>
            <person name="Mueller R.-W."/>
            <person name="Bruemmer F."/>
            <person name="Labrenz M."/>
            <person name="Spormann A.M."/>
            <person name="Op den Camp H."/>
            <person name="Overmann J."/>
            <person name="Amann R."/>
            <person name="Jetten M.S.M."/>
            <person name="Mascher T."/>
            <person name="Medema M.H."/>
            <person name="Devos D.P."/>
            <person name="Kaster A.-K."/>
            <person name="Ovreas L."/>
            <person name="Rohde M."/>
            <person name="Galperin M.Y."/>
            <person name="Jogler C."/>
        </authorList>
    </citation>
    <scope>NUCLEOTIDE SEQUENCE [LARGE SCALE GENOMIC DNA]</scope>
    <source>
        <strain evidence="1 2">Mal52</strain>
    </source>
</reference>
<sequence length="140" mass="15883">MSVAITIYIAIDDNTPHDMETFTFDPSLWSLAEDYGIITCHNAKLFAAFGYDPSRQFPIPLYELRGFPEFIADSSDLRNAWFDDDYMTWFDGNELVNAIEHIGLQQQELPKPIAVLFSVVGLLAETYGPDRVRVIIAFSP</sequence>